<dbReference type="AlphaFoldDB" id="A0A375I1I0"/>
<organism evidence="2 3">
    <name type="scientific">Propionibacterium ruminifibrarum</name>
    <dbReference type="NCBI Taxonomy" id="1962131"/>
    <lineage>
        <taxon>Bacteria</taxon>
        <taxon>Bacillati</taxon>
        <taxon>Actinomycetota</taxon>
        <taxon>Actinomycetes</taxon>
        <taxon>Propionibacteriales</taxon>
        <taxon>Propionibacteriaceae</taxon>
        <taxon>Propionibacterium</taxon>
    </lineage>
</organism>
<reference evidence="3" key="1">
    <citation type="submission" date="2018-02" db="EMBL/GenBank/DDBJ databases">
        <authorList>
            <person name="Hornung B."/>
        </authorList>
    </citation>
    <scope>NUCLEOTIDE SEQUENCE [LARGE SCALE GENOMIC DNA]</scope>
</reference>
<sequence length="136" mass="15221">MAIVTDAEHVLTTAEDARAAETVAEEMRRPKAVLHIENLPLRTVELILRVLDVTARGGTLSVTALPEELTTSTAAKILGISRPTLMKMIREGRIPAHEVGTHHRLRTEDVFTELHERRERQRAAFAELLELEGDEL</sequence>
<dbReference type="EMBL" id="OMOH01000005">
    <property type="protein sequence ID" value="SPF68673.1"/>
    <property type="molecule type" value="Genomic_DNA"/>
</dbReference>
<evidence type="ECO:0000259" key="1">
    <source>
        <dbReference type="Pfam" id="PF12728"/>
    </source>
</evidence>
<dbReference type="InterPro" id="IPR036388">
    <property type="entry name" value="WH-like_DNA-bd_sf"/>
</dbReference>
<name>A0A375I1I0_9ACTN</name>
<dbReference type="NCBIfam" id="TIGR01764">
    <property type="entry name" value="excise"/>
    <property type="match status" value="1"/>
</dbReference>
<evidence type="ECO:0000313" key="2">
    <source>
        <dbReference type="EMBL" id="SPF68673.1"/>
    </source>
</evidence>
<feature type="domain" description="Helix-turn-helix" evidence="1">
    <location>
        <begin position="69"/>
        <end position="110"/>
    </location>
</feature>
<dbReference type="RefSeq" id="WP_119715814.1">
    <property type="nucleotide sequence ID" value="NZ_OMOH01000005.1"/>
</dbReference>
<dbReference type="Pfam" id="PF12728">
    <property type="entry name" value="HTH_17"/>
    <property type="match status" value="1"/>
</dbReference>
<gene>
    <name evidence="2" type="ORF">PROPJV5_1655</name>
</gene>
<keyword evidence="3" id="KW-1185">Reference proteome</keyword>
<dbReference type="OrthoDB" id="26212at2"/>
<accession>A0A375I1I0</accession>
<dbReference type="Gene3D" id="1.10.10.10">
    <property type="entry name" value="Winged helix-like DNA-binding domain superfamily/Winged helix DNA-binding domain"/>
    <property type="match status" value="1"/>
</dbReference>
<dbReference type="InterPro" id="IPR041657">
    <property type="entry name" value="HTH_17"/>
</dbReference>
<dbReference type="InterPro" id="IPR009061">
    <property type="entry name" value="DNA-bd_dom_put_sf"/>
</dbReference>
<dbReference type="SUPFAM" id="SSF46955">
    <property type="entry name" value="Putative DNA-binding domain"/>
    <property type="match status" value="1"/>
</dbReference>
<dbReference type="Proteomes" id="UP000265962">
    <property type="component" value="Unassembled WGS sequence"/>
</dbReference>
<dbReference type="InterPro" id="IPR010093">
    <property type="entry name" value="SinI_DNA-bd"/>
</dbReference>
<protein>
    <submittedName>
        <fullName evidence="2">Excise: DNA binding domain, excisionase family</fullName>
    </submittedName>
</protein>
<proteinExistence type="predicted"/>
<dbReference type="GO" id="GO:0003677">
    <property type="term" value="F:DNA binding"/>
    <property type="evidence" value="ECO:0007669"/>
    <property type="project" value="InterPro"/>
</dbReference>
<evidence type="ECO:0000313" key="3">
    <source>
        <dbReference type="Proteomes" id="UP000265962"/>
    </source>
</evidence>